<sequence length="126" mass="12988">MGSQDCRAVEDVRVKVLVKYLAAYLLLTKAGNASPSKDNISKVLEAAGIEVESDKLDKLFSEVEGKTAEELIAAGNEKLSSVAASAPAAGSASGSASAAEGDAAEEKEESEEEEESDGDMGMGLFD</sequence>
<gene>
    <name evidence="6" type="ORF">FOA43_002356</name>
</gene>
<evidence type="ECO:0000256" key="3">
    <source>
        <dbReference type="ARBA" id="ARBA00022980"/>
    </source>
</evidence>
<protein>
    <recommendedName>
        <fullName evidence="8">60S acidic ribosomal protein P2</fullName>
    </recommendedName>
</protein>
<reference evidence="6" key="1">
    <citation type="submission" date="2020-10" db="EMBL/GenBank/DDBJ databases">
        <authorList>
            <person name="Roach M.J.R."/>
        </authorList>
    </citation>
    <scope>NUCLEOTIDE SEQUENCE</scope>
    <source>
        <strain evidence="6">CBS 1945</strain>
    </source>
</reference>
<name>A0A875S0U2_EENNA</name>
<dbReference type="PANTHER" id="PTHR21141:SF5">
    <property type="entry name" value="LARGE RIBOSOMAL SUBUNIT PROTEIN P2"/>
    <property type="match status" value="1"/>
</dbReference>
<feature type="compositionally biased region" description="Acidic residues" evidence="5">
    <location>
        <begin position="102"/>
        <end position="118"/>
    </location>
</feature>
<evidence type="ECO:0000256" key="2">
    <source>
        <dbReference type="ARBA" id="ARBA00022553"/>
    </source>
</evidence>
<keyword evidence="7" id="KW-1185">Reference proteome</keyword>
<dbReference type="GeneID" id="62195757"/>
<keyword evidence="2" id="KW-0597">Phosphoprotein</keyword>
<dbReference type="KEGG" id="bnn:FOA43_002356"/>
<evidence type="ECO:0000313" key="6">
    <source>
        <dbReference type="EMBL" id="QPG75016.1"/>
    </source>
</evidence>
<dbReference type="FunFam" id="1.10.10.1410:FF:000002">
    <property type="entry name" value="60S acidic ribosomal protein P2"/>
    <property type="match status" value="1"/>
</dbReference>
<dbReference type="GO" id="GO:0022625">
    <property type="term" value="C:cytosolic large ribosomal subunit"/>
    <property type="evidence" value="ECO:0007669"/>
    <property type="project" value="InterPro"/>
</dbReference>
<dbReference type="InterPro" id="IPR044076">
    <property type="entry name" value="Ribosomal_P2"/>
</dbReference>
<dbReference type="GO" id="GO:0003735">
    <property type="term" value="F:structural constituent of ribosome"/>
    <property type="evidence" value="ECO:0007669"/>
    <property type="project" value="InterPro"/>
</dbReference>
<dbReference type="OrthoDB" id="1227494at2759"/>
<dbReference type="PANTHER" id="PTHR21141">
    <property type="entry name" value="60S ACIDIC RIBOSOMAL PROTEIN FAMILY MEMBER"/>
    <property type="match status" value="1"/>
</dbReference>
<evidence type="ECO:0000256" key="1">
    <source>
        <dbReference type="ARBA" id="ARBA00005436"/>
    </source>
</evidence>
<dbReference type="GO" id="GO:0002182">
    <property type="term" value="P:cytoplasmic translational elongation"/>
    <property type="evidence" value="ECO:0007669"/>
    <property type="project" value="InterPro"/>
</dbReference>
<dbReference type="CDD" id="cd05833">
    <property type="entry name" value="Ribosomal_P2"/>
    <property type="match status" value="1"/>
</dbReference>
<dbReference type="Pfam" id="PF00428">
    <property type="entry name" value="Ribosomal_60s"/>
    <property type="match status" value="1"/>
</dbReference>
<dbReference type="EMBL" id="CP064813">
    <property type="protein sequence ID" value="QPG75016.1"/>
    <property type="molecule type" value="Genomic_DNA"/>
</dbReference>
<comment type="similarity">
    <text evidence="1">Belongs to the eukaryotic ribosomal protein P1/P2 family.</text>
</comment>
<dbReference type="HAMAP" id="MF_01478">
    <property type="entry name" value="Ribosomal_L12_arch"/>
    <property type="match status" value="1"/>
</dbReference>
<dbReference type="InterPro" id="IPR038716">
    <property type="entry name" value="P1/P2_N_sf"/>
</dbReference>
<keyword evidence="3" id="KW-0689">Ribosomal protein</keyword>
<dbReference type="RefSeq" id="XP_038778581.1">
    <property type="nucleotide sequence ID" value="XM_038922653.1"/>
</dbReference>
<evidence type="ECO:0000256" key="5">
    <source>
        <dbReference type="SAM" id="MobiDB-lite"/>
    </source>
</evidence>
<dbReference type="PRINTS" id="PR00456">
    <property type="entry name" value="RIBOSOMALP2"/>
</dbReference>
<dbReference type="Gene3D" id="1.10.10.1410">
    <property type="match status" value="1"/>
</dbReference>
<evidence type="ECO:0000256" key="4">
    <source>
        <dbReference type="ARBA" id="ARBA00023274"/>
    </source>
</evidence>
<accession>A0A875S0U2</accession>
<evidence type="ECO:0008006" key="8">
    <source>
        <dbReference type="Google" id="ProtNLM"/>
    </source>
</evidence>
<organism evidence="6 7">
    <name type="scientific">Eeniella nana</name>
    <name type="common">Yeast</name>
    <name type="synonym">Brettanomyces nanus</name>
    <dbReference type="NCBI Taxonomy" id="13502"/>
    <lineage>
        <taxon>Eukaryota</taxon>
        <taxon>Fungi</taxon>
        <taxon>Dikarya</taxon>
        <taxon>Ascomycota</taxon>
        <taxon>Saccharomycotina</taxon>
        <taxon>Pichiomycetes</taxon>
        <taxon>Pichiales</taxon>
        <taxon>Pichiaceae</taxon>
        <taxon>Brettanomyces</taxon>
    </lineage>
</organism>
<feature type="compositionally biased region" description="Low complexity" evidence="5">
    <location>
        <begin position="83"/>
        <end position="101"/>
    </location>
</feature>
<dbReference type="AlphaFoldDB" id="A0A875S0U2"/>
<feature type="region of interest" description="Disordered" evidence="5">
    <location>
        <begin position="83"/>
        <end position="126"/>
    </location>
</feature>
<keyword evidence="4" id="KW-0687">Ribonucleoprotein</keyword>
<dbReference type="InterPro" id="IPR027534">
    <property type="entry name" value="Ribosomal_P1/P2"/>
</dbReference>
<dbReference type="Proteomes" id="UP000662931">
    <property type="component" value="Chromosome 2"/>
</dbReference>
<dbReference type="InterPro" id="IPR001859">
    <property type="entry name" value="Ribosomal_P1/P2_euk"/>
</dbReference>
<proteinExistence type="inferred from homology"/>
<evidence type="ECO:0000313" key="7">
    <source>
        <dbReference type="Proteomes" id="UP000662931"/>
    </source>
</evidence>